<evidence type="ECO:0000256" key="5">
    <source>
        <dbReference type="ARBA" id="ARBA00022827"/>
    </source>
</evidence>
<evidence type="ECO:0000256" key="8">
    <source>
        <dbReference type="ARBA" id="ARBA00023014"/>
    </source>
</evidence>
<dbReference type="Pfam" id="PF02662">
    <property type="entry name" value="FlpD"/>
    <property type="match status" value="1"/>
</dbReference>
<comment type="similarity">
    <text evidence="2">Belongs to the HdrA family.</text>
</comment>
<dbReference type="InterPro" id="IPR023753">
    <property type="entry name" value="FAD/NAD-binding_dom"/>
</dbReference>
<evidence type="ECO:0000256" key="2">
    <source>
        <dbReference type="ARBA" id="ARBA00006561"/>
    </source>
</evidence>
<keyword evidence="5" id="KW-0285">Flavoprotein</keyword>
<keyword evidence="3" id="KW-0004">4Fe-4S</keyword>
<sequence length="1161" mass="129173">MKNSNILIIGAGISGIESALTLGEQGYRVILVEKSPSVGGRMAQLDKTFPTLDCSICILAPKMVEVSRHPNIELFTYSEVQEISGQEGNFNVKILKRARYVNWDTCTGCGQCMEKCPMKKIPSEFEESMGNRTAIYIPFPQAVPRKAVIDAEKCLYLTKNACKLCEKECGPGAITWDMKDEVVEYNVASIICATGFDLLDPSILDRYHYGGYPNVITAMQYERLLSASGPTEGELLRPSDKEHVKNICFISCVGSRNIDLCSYCSKFCCMYQTKEGVVTREHSPDTKVTIFFNDIRVIGKNQEEFIERAKKEYGLVYYRGIPGDIRQNPKNNNLYVKHANLDTGDVQVNEFDLVVLANAVIPRKDANQLAKILGIEQNELGFFKTKDSTEDLRSTRDGIYVTGSCQSPDDIANSVAKACGAAALAATHAVPLSSEEIKVELPPLKIVKPKDDPRIGVFVCRCGINIAGYIDVPTLVEYAKTLPNVVFSMENKYSCSQLTQDVIKEKIEELNLNRVVVSACTPRTHEPLFQKTIREAGLNEYLFNFVSIRELDSWVHMNDNPRATDKAKDLIRMGVARVAAQKAELKIKGEVVPEALVIGGGITGISAALEIANKGFKVHLVEKENKLGGQLNLIYKINFDRIDSQNFLNTKLKEFNEQKNITVYLNSKVTDVIGSIGNFKVVVKENKEGKDINLNVSTIITATGAYEYKPKGWYHYGENANVMTQLELSEKLRNNELQDGQTFVFIHCVGSRQPEGGNGVTYCSLICCSESIRHALYVKETYPNSTIYVLYRDIRVGTYEEQYYWKAREDVNYIRFNEYPTVNPNNGELKVVVKDILTQVELTIKADKVVLSTPLIPHDTQKLGEMIKCARDQNGYFLEAHVKLRPIDFATDGIYLAGTCHGPKGIADSISQGRGAAAHALIPLISGEVENEPLVSIVDPALCIACQKCEEVCNFGAIGVNFDSDIMVSESNPLLCKGCGDCSAACPSGAITMSHFADNQIIPMIREAVRGDYIDERPRIVAFLCNWCSYAGADTCGVSRFQYPTNIRPIRVMCTGRIPKRFILQAFLEGADGVFVGGCHIGDCHYLKGNYDMLQRYNELKDILESVGVNSDRYRLEWISASEGKRFSQVVTEFVNQIKELGPLSKTGDKIEKKEKVKESA</sequence>
<dbReference type="Gene3D" id="3.50.50.60">
    <property type="entry name" value="FAD/NAD(P)-binding domain"/>
    <property type="match status" value="1"/>
</dbReference>
<dbReference type="PROSITE" id="PS51379">
    <property type="entry name" value="4FE4S_FER_2"/>
    <property type="match status" value="3"/>
</dbReference>
<comment type="cofactor">
    <cofactor evidence="1">
        <name>FAD</name>
        <dbReference type="ChEBI" id="CHEBI:57692"/>
    </cofactor>
</comment>
<keyword evidence="6" id="KW-0560">Oxidoreductase</keyword>
<evidence type="ECO:0000259" key="9">
    <source>
        <dbReference type="PROSITE" id="PS51379"/>
    </source>
</evidence>
<keyword evidence="5" id="KW-0274">FAD</keyword>
<dbReference type="GO" id="GO:0016491">
    <property type="term" value="F:oxidoreductase activity"/>
    <property type="evidence" value="ECO:0007669"/>
    <property type="project" value="UniProtKB-KW"/>
</dbReference>
<dbReference type="SUPFAM" id="SSF54862">
    <property type="entry name" value="4Fe-4S ferredoxins"/>
    <property type="match status" value="1"/>
</dbReference>
<proteinExistence type="inferred from homology"/>
<protein>
    <recommendedName>
        <fullName evidence="9">4Fe-4S ferredoxin-type domain-containing protein</fullName>
    </recommendedName>
</protein>
<feature type="domain" description="4Fe-4S ferredoxin-type" evidence="9">
    <location>
        <begin position="967"/>
        <end position="996"/>
    </location>
</feature>
<name>A0A0F9PPX1_9ZZZZ</name>
<dbReference type="Gene3D" id="3.40.50.720">
    <property type="entry name" value="NAD(P)-binding Rossmann-like Domain"/>
    <property type="match status" value="1"/>
</dbReference>
<dbReference type="InterPro" id="IPR039650">
    <property type="entry name" value="HdrA-like"/>
</dbReference>
<dbReference type="SUPFAM" id="SSF51905">
    <property type="entry name" value="FAD/NAD(P)-binding domain"/>
    <property type="match status" value="2"/>
</dbReference>
<evidence type="ECO:0000256" key="6">
    <source>
        <dbReference type="ARBA" id="ARBA00023002"/>
    </source>
</evidence>
<dbReference type="InterPro" id="IPR017900">
    <property type="entry name" value="4Fe4S_Fe_S_CS"/>
</dbReference>
<feature type="domain" description="4Fe-4S ferredoxin-type" evidence="9">
    <location>
        <begin position="97"/>
        <end position="126"/>
    </location>
</feature>
<gene>
    <name evidence="10" type="ORF">LCGC14_0816220</name>
</gene>
<evidence type="ECO:0000256" key="1">
    <source>
        <dbReference type="ARBA" id="ARBA00001974"/>
    </source>
</evidence>
<dbReference type="InterPro" id="IPR003813">
    <property type="entry name" value="MvhD/FlpD"/>
</dbReference>
<evidence type="ECO:0000256" key="3">
    <source>
        <dbReference type="ARBA" id="ARBA00022485"/>
    </source>
</evidence>
<dbReference type="InterPro" id="IPR036188">
    <property type="entry name" value="FAD/NAD-bd_sf"/>
</dbReference>
<evidence type="ECO:0000256" key="4">
    <source>
        <dbReference type="ARBA" id="ARBA00022723"/>
    </source>
</evidence>
<keyword evidence="8" id="KW-0411">Iron-sulfur</keyword>
<dbReference type="InterPro" id="IPR017896">
    <property type="entry name" value="4Fe4S_Fe-S-bd"/>
</dbReference>
<dbReference type="Gene3D" id="3.30.70.20">
    <property type="match status" value="2"/>
</dbReference>
<dbReference type="Pfam" id="PF00037">
    <property type="entry name" value="Fer4"/>
    <property type="match status" value="1"/>
</dbReference>
<keyword evidence="4" id="KW-0479">Metal-binding</keyword>
<dbReference type="Pfam" id="PF13187">
    <property type="entry name" value="Fer4_9"/>
    <property type="match status" value="1"/>
</dbReference>
<dbReference type="PANTHER" id="PTHR43498:SF1">
    <property type="entry name" value="COB--COM HETERODISULFIDE REDUCTASE IRON-SULFUR SUBUNIT A"/>
    <property type="match status" value="1"/>
</dbReference>
<evidence type="ECO:0000313" key="10">
    <source>
        <dbReference type="EMBL" id="KKN32209.1"/>
    </source>
</evidence>
<dbReference type="GO" id="GO:0046872">
    <property type="term" value="F:metal ion binding"/>
    <property type="evidence" value="ECO:0007669"/>
    <property type="project" value="UniProtKB-KW"/>
</dbReference>
<dbReference type="GO" id="GO:0051539">
    <property type="term" value="F:4 iron, 4 sulfur cluster binding"/>
    <property type="evidence" value="ECO:0007669"/>
    <property type="project" value="UniProtKB-KW"/>
</dbReference>
<reference evidence="10" key="1">
    <citation type="journal article" date="2015" name="Nature">
        <title>Complex archaea that bridge the gap between prokaryotes and eukaryotes.</title>
        <authorList>
            <person name="Spang A."/>
            <person name="Saw J.H."/>
            <person name="Jorgensen S.L."/>
            <person name="Zaremba-Niedzwiedzka K."/>
            <person name="Martijn J."/>
            <person name="Lind A.E."/>
            <person name="van Eijk R."/>
            <person name="Schleper C."/>
            <person name="Guy L."/>
            <person name="Ettema T.J."/>
        </authorList>
    </citation>
    <scope>NUCLEOTIDE SEQUENCE</scope>
</reference>
<dbReference type="PROSITE" id="PS00198">
    <property type="entry name" value="4FE4S_FER_1"/>
    <property type="match status" value="2"/>
</dbReference>
<comment type="caution">
    <text evidence="10">The sequence shown here is derived from an EMBL/GenBank/DDBJ whole genome shotgun (WGS) entry which is preliminary data.</text>
</comment>
<dbReference type="EMBL" id="LAZR01002268">
    <property type="protein sequence ID" value="KKN32209.1"/>
    <property type="molecule type" value="Genomic_DNA"/>
</dbReference>
<dbReference type="Pfam" id="PF07992">
    <property type="entry name" value="Pyr_redox_2"/>
    <property type="match status" value="2"/>
</dbReference>
<dbReference type="PANTHER" id="PTHR43498">
    <property type="entry name" value="FERREDOXIN:COB-COM HETERODISULFIDE REDUCTASE SUBUNIT A"/>
    <property type="match status" value="1"/>
</dbReference>
<organism evidence="10">
    <name type="scientific">marine sediment metagenome</name>
    <dbReference type="NCBI Taxonomy" id="412755"/>
    <lineage>
        <taxon>unclassified sequences</taxon>
        <taxon>metagenomes</taxon>
        <taxon>ecological metagenomes</taxon>
    </lineage>
</organism>
<dbReference type="AlphaFoldDB" id="A0A0F9PPX1"/>
<accession>A0A0F9PPX1</accession>
<feature type="domain" description="4Fe-4S ferredoxin-type" evidence="9">
    <location>
        <begin position="934"/>
        <end position="963"/>
    </location>
</feature>
<evidence type="ECO:0000256" key="7">
    <source>
        <dbReference type="ARBA" id="ARBA00023004"/>
    </source>
</evidence>
<keyword evidence="7" id="KW-0408">Iron</keyword>